<proteinExistence type="predicted"/>
<sequence>MQTEPLPSDITGTTSSSEIVNTSVVSSTIPSLKRSFTGTTSGISQLSQRAPTQSQAINSLAILSHHAAKQNQIGATFPSNKTTASPPSMFRSISTSGIYSCATNGTNYSQTYAPKICNSARSTQPPPTVLNTNSSSTPNGLFPTNSRCFTASSSAPPIPAAQDWRTYLTIEERQAVRTKIRDGYMNRCSSSEDLLQVACAIEEELLHASAPSRLDYFKGGYEFDSRVKLKREQLKVIQTTTEPKRRRKSLGEGVECSSGYSSHKKGEST</sequence>
<name>F0WXU1_9STRA</name>
<dbReference type="AlphaFoldDB" id="F0WXU1"/>
<gene>
    <name evidence="2" type="primary">AlNc14C364G11028</name>
    <name evidence="2" type="ORF">ALNC14_124330</name>
</gene>
<accession>F0WXU1</accession>
<protein>
    <submittedName>
        <fullName evidence="2">Uncharacterized protein AlNc14C364G11028</fullName>
    </submittedName>
</protein>
<reference evidence="2" key="1">
    <citation type="journal article" date="2011" name="PLoS Biol.">
        <title>Gene gain and loss during evolution of obligate parasitism in the white rust pathogen of Arabidopsis thaliana.</title>
        <authorList>
            <person name="Kemen E."/>
            <person name="Gardiner A."/>
            <person name="Schultz-Larsen T."/>
            <person name="Kemen A.C."/>
            <person name="Balmuth A.L."/>
            <person name="Robert-Seilaniantz A."/>
            <person name="Bailey K."/>
            <person name="Holub E."/>
            <person name="Studholme D.J."/>
            <person name="Maclean D."/>
            <person name="Jones J.D."/>
        </authorList>
    </citation>
    <scope>NUCLEOTIDE SEQUENCE</scope>
</reference>
<evidence type="ECO:0000313" key="2">
    <source>
        <dbReference type="EMBL" id="CCA26289.1"/>
    </source>
</evidence>
<dbReference type="HOGENOM" id="CLU_063998_0_0_1"/>
<evidence type="ECO:0000256" key="1">
    <source>
        <dbReference type="SAM" id="MobiDB-lite"/>
    </source>
</evidence>
<organism evidence="2">
    <name type="scientific">Albugo laibachii Nc14</name>
    <dbReference type="NCBI Taxonomy" id="890382"/>
    <lineage>
        <taxon>Eukaryota</taxon>
        <taxon>Sar</taxon>
        <taxon>Stramenopiles</taxon>
        <taxon>Oomycota</taxon>
        <taxon>Peronosporomycetes</taxon>
        <taxon>Albuginales</taxon>
        <taxon>Albuginaceae</taxon>
        <taxon>Albugo</taxon>
    </lineage>
</organism>
<dbReference type="EMBL" id="FR824409">
    <property type="protein sequence ID" value="CCA26289.1"/>
    <property type="molecule type" value="Genomic_DNA"/>
</dbReference>
<reference evidence="2" key="2">
    <citation type="submission" date="2011-02" db="EMBL/GenBank/DDBJ databases">
        <authorList>
            <person name="MacLean D."/>
        </authorList>
    </citation>
    <scope>NUCLEOTIDE SEQUENCE</scope>
</reference>
<feature type="region of interest" description="Disordered" evidence="1">
    <location>
        <begin position="240"/>
        <end position="269"/>
    </location>
</feature>